<reference evidence="12" key="1">
    <citation type="submission" date="2020-07" db="EMBL/GenBank/DDBJ databases">
        <title>Clarias magur genome sequencing, assembly and annotation.</title>
        <authorList>
            <person name="Kushwaha B."/>
            <person name="Kumar R."/>
            <person name="Das P."/>
            <person name="Joshi C.G."/>
            <person name="Kumar D."/>
            <person name="Nagpure N.S."/>
            <person name="Pandey M."/>
            <person name="Agarwal S."/>
            <person name="Srivastava S."/>
            <person name="Singh M."/>
            <person name="Sahoo L."/>
            <person name="Jayasankar P."/>
            <person name="Meher P.K."/>
            <person name="Koringa P.G."/>
            <person name="Iquebal M.A."/>
            <person name="Das S.P."/>
            <person name="Bit A."/>
            <person name="Patnaik S."/>
            <person name="Patel N."/>
            <person name="Shah T.M."/>
            <person name="Hinsu A."/>
            <person name="Jena J.K."/>
        </authorList>
    </citation>
    <scope>NUCLEOTIDE SEQUENCE</scope>
    <source>
        <strain evidence="12">CIFAMagur01</strain>
        <tissue evidence="12">Testis</tissue>
    </source>
</reference>
<keyword evidence="7" id="KW-0472">Membrane</keyword>
<evidence type="ECO:0000259" key="11">
    <source>
        <dbReference type="PROSITE" id="PS50180"/>
    </source>
</evidence>
<dbReference type="GO" id="GO:0016192">
    <property type="term" value="P:vesicle-mediated transport"/>
    <property type="evidence" value="ECO:0007669"/>
    <property type="project" value="InterPro"/>
</dbReference>
<keyword evidence="4" id="KW-0813">Transport</keyword>
<dbReference type="Gene3D" id="1.25.10.10">
    <property type="entry name" value="Leucine-rich Repeat Variant"/>
    <property type="match status" value="1"/>
</dbReference>
<dbReference type="PANTHER" id="PTHR22780">
    <property type="entry name" value="ADAPTIN, ALPHA/GAMMA/EPSILON"/>
    <property type="match status" value="1"/>
</dbReference>
<evidence type="ECO:0000256" key="4">
    <source>
        <dbReference type="ARBA" id="ARBA00022448"/>
    </source>
</evidence>
<dbReference type="InterPro" id="IPR017107">
    <property type="entry name" value="AP1_complex_gsu"/>
</dbReference>
<dbReference type="GO" id="GO:0030121">
    <property type="term" value="C:AP-1 adaptor complex"/>
    <property type="evidence" value="ECO:0007669"/>
    <property type="project" value="InterPro"/>
</dbReference>
<feature type="compositionally biased region" description="Basic and acidic residues" evidence="10">
    <location>
        <begin position="599"/>
        <end position="611"/>
    </location>
</feature>
<feature type="region of interest" description="Disordered" evidence="10">
    <location>
        <begin position="595"/>
        <end position="618"/>
    </location>
</feature>
<dbReference type="FunFam" id="1.25.10.10:FF:000030">
    <property type="entry name" value="AP-1 complex subunit gamma"/>
    <property type="match status" value="1"/>
</dbReference>
<accession>A0A8J4U8I0</accession>
<sequence length="761" mass="83237">MAPSVRLQEMIRAIRSARTQAEERAVIQRECAAIRAQFRQTDTEGRFHNLAKLLYVHMLGYPAHFGQMECVHMIASSRYSEKRIGYLGAMMLLDEKQDASLLITNSIKNDLSQNNQHVQSLALCTLACMGSGEMCRDLAPEIERLLRSSSSYIRKKAALCAVHIVRKIPDLGEMFTPVAGSLLTERNHGVLHGAIVLITELCDRNPDTLAQFRKSVPQLVQIMKDLITSGYSPEHNIAGVSDPFLQIRILRLLRILGRNNDGASDLMNDLLAQVATNTDSSKTAGSAVLYETVLTILDIKSESGLRVLAVNILGRFLLNNDRNIRYISMTSLQKIVQTDHNAVQRHRGTIVDCLKDQDASVKRRALELSLALVTAANIRTMMKELLAFLSTCPPELRANTASGIFNTAERYAPSQRWHIDTILHVLITAGSDVRDETVPNLVQLIATASKLHCYTVHKLYRALIADISQQSLVQVACWCIGEYGDLLLKGECEDIEPMQVTEDDVLDALETVLQSHMSSSATRGFALTAIMKLSTRITANVDRIRSIVSIYGSCIDLELQQRAVEYNALFKKYDHIRAAVLERMPVVDRNVPASTNGDLIRESSEGSDQRKPLAGVSVLPPEPANQVCDLLDLLGETDPPVQGSGVNNSNNIKMPSSTSSSASESLLDLLGGLEAASAPSVTVYDNGGVSLKLQCDSQTETGITVTFTASNSTQSDVTNFTLQAAVPKSVQLQMKAPSGDVIPAQNGGTVTQTVLLNSTNK</sequence>
<dbReference type="AlphaFoldDB" id="A0A8J4U8I0"/>
<dbReference type="InterPro" id="IPR011989">
    <property type="entry name" value="ARM-like"/>
</dbReference>
<evidence type="ECO:0000256" key="10">
    <source>
        <dbReference type="SAM" id="MobiDB-lite"/>
    </source>
</evidence>
<dbReference type="InterPro" id="IPR016024">
    <property type="entry name" value="ARM-type_fold"/>
</dbReference>
<dbReference type="OrthoDB" id="28053at2759"/>
<dbReference type="Gene3D" id="2.60.40.1230">
    <property type="match status" value="1"/>
</dbReference>
<feature type="region of interest" description="Disordered" evidence="10">
    <location>
        <begin position="641"/>
        <end position="660"/>
    </location>
</feature>
<name>A0A8J4U8I0_CLAMG</name>
<evidence type="ECO:0000256" key="3">
    <source>
        <dbReference type="ARBA" id="ARBA00006613"/>
    </source>
</evidence>
<dbReference type="EMBL" id="QNUK01000123">
    <property type="protein sequence ID" value="KAF5900951.1"/>
    <property type="molecule type" value="Genomic_DNA"/>
</dbReference>
<evidence type="ECO:0000256" key="9">
    <source>
        <dbReference type="ARBA" id="ARBA00029433"/>
    </source>
</evidence>
<evidence type="ECO:0000313" key="12">
    <source>
        <dbReference type="EMBL" id="KAF5900951.1"/>
    </source>
</evidence>
<dbReference type="SMART" id="SM00809">
    <property type="entry name" value="Alpha_adaptinC2"/>
    <property type="match status" value="1"/>
</dbReference>
<evidence type="ECO:0000256" key="1">
    <source>
        <dbReference type="ARBA" id="ARBA00004156"/>
    </source>
</evidence>
<dbReference type="GO" id="GO:0006886">
    <property type="term" value="P:intracellular protein transport"/>
    <property type="evidence" value="ECO:0007669"/>
    <property type="project" value="InterPro"/>
</dbReference>
<evidence type="ECO:0000256" key="2">
    <source>
        <dbReference type="ARBA" id="ARBA00004555"/>
    </source>
</evidence>
<feature type="domain" description="GAE" evidence="11">
    <location>
        <begin position="676"/>
        <end position="761"/>
    </location>
</feature>
<comment type="subcellular location">
    <subcellularLocation>
        <location evidence="1">Cytoplasmic vesicle membrane</location>
    </subcellularLocation>
    <subcellularLocation>
        <location evidence="9">Endomembrane system</location>
        <topology evidence="9">Peripheral membrane protein</topology>
        <orientation evidence="9">Cytoplasmic side</orientation>
    </subcellularLocation>
    <subcellularLocation>
        <location evidence="2">Golgi apparatus</location>
    </subcellularLocation>
</comment>
<feature type="compositionally biased region" description="Polar residues" evidence="10">
    <location>
        <begin position="644"/>
        <end position="655"/>
    </location>
</feature>
<protein>
    <submittedName>
        <fullName evidence="12">AP-1 complex subunit gamma-1-like</fullName>
    </submittedName>
</protein>
<dbReference type="SUPFAM" id="SSF48371">
    <property type="entry name" value="ARM repeat"/>
    <property type="match status" value="1"/>
</dbReference>
<comment type="caution">
    <text evidence="12">The sequence shown here is derived from an EMBL/GenBank/DDBJ whole genome shotgun (WGS) entry which is preliminary data.</text>
</comment>
<dbReference type="Pfam" id="PF02883">
    <property type="entry name" value="Alpha_adaptinC2"/>
    <property type="match status" value="1"/>
</dbReference>
<keyword evidence="13" id="KW-1185">Reference proteome</keyword>
<dbReference type="SUPFAM" id="SSF49348">
    <property type="entry name" value="Clathrin adaptor appendage domain"/>
    <property type="match status" value="1"/>
</dbReference>
<organism evidence="12 13">
    <name type="scientific">Clarias magur</name>
    <name type="common">Asian catfish</name>
    <name type="synonym">Macropteronotus magur</name>
    <dbReference type="NCBI Taxonomy" id="1594786"/>
    <lineage>
        <taxon>Eukaryota</taxon>
        <taxon>Metazoa</taxon>
        <taxon>Chordata</taxon>
        <taxon>Craniata</taxon>
        <taxon>Vertebrata</taxon>
        <taxon>Euteleostomi</taxon>
        <taxon>Actinopterygii</taxon>
        <taxon>Neopterygii</taxon>
        <taxon>Teleostei</taxon>
        <taxon>Ostariophysi</taxon>
        <taxon>Siluriformes</taxon>
        <taxon>Clariidae</taxon>
        <taxon>Clarias</taxon>
    </lineage>
</organism>
<dbReference type="InterPro" id="IPR050840">
    <property type="entry name" value="Adaptor_Complx_Large_Subunit"/>
</dbReference>
<evidence type="ECO:0000256" key="8">
    <source>
        <dbReference type="ARBA" id="ARBA00023329"/>
    </source>
</evidence>
<evidence type="ECO:0000256" key="5">
    <source>
        <dbReference type="ARBA" id="ARBA00022927"/>
    </source>
</evidence>
<evidence type="ECO:0000313" key="13">
    <source>
        <dbReference type="Proteomes" id="UP000727407"/>
    </source>
</evidence>
<proteinExistence type="inferred from homology"/>
<dbReference type="InterPro" id="IPR008152">
    <property type="entry name" value="Clathrin_a/b/g-adaptin_app_Ig"/>
</dbReference>
<dbReference type="InterPro" id="IPR008153">
    <property type="entry name" value="GAE_dom"/>
</dbReference>
<keyword evidence="8" id="KW-0968">Cytoplasmic vesicle</keyword>
<dbReference type="InterPro" id="IPR013041">
    <property type="entry name" value="Clathrin_app_Ig-like_sf"/>
</dbReference>
<keyword evidence="6" id="KW-0333">Golgi apparatus</keyword>
<dbReference type="PIRSF" id="PIRSF037094">
    <property type="entry name" value="AP1_complex_gamma"/>
    <property type="match status" value="1"/>
</dbReference>
<dbReference type="Pfam" id="PF01602">
    <property type="entry name" value="Adaptin_N"/>
    <property type="match status" value="1"/>
</dbReference>
<evidence type="ECO:0000256" key="7">
    <source>
        <dbReference type="ARBA" id="ARBA00023136"/>
    </source>
</evidence>
<comment type="similarity">
    <text evidence="3">Belongs to the adaptor complexes large subunit family.</text>
</comment>
<keyword evidence="5" id="KW-0653">Protein transport</keyword>
<dbReference type="InterPro" id="IPR002553">
    <property type="entry name" value="Clathrin/coatomer_adapt-like_N"/>
</dbReference>
<feature type="non-terminal residue" evidence="12">
    <location>
        <position position="761"/>
    </location>
</feature>
<evidence type="ECO:0000256" key="6">
    <source>
        <dbReference type="ARBA" id="ARBA00023034"/>
    </source>
</evidence>
<gene>
    <name evidence="12" type="ORF">DAT39_009342</name>
</gene>
<dbReference type="Proteomes" id="UP000727407">
    <property type="component" value="Unassembled WGS sequence"/>
</dbReference>
<dbReference type="PROSITE" id="PS50180">
    <property type="entry name" value="GAE"/>
    <property type="match status" value="1"/>
</dbReference>